<reference evidence="2 3" key="1">
    <citation type="submission" date="2016-09" db="EMBL/GenBank/DDBJ databases">
        <authorList>
            <person name="Capua I."/>
            <person name="De Benedictis P."/>
            <person name="Joannis T."/>
            <person name="Lombin L.H."/>
            <person name="Cattoli G."/>
        </authorList>
    </citation>
    <scope>NUCLEOTIDE SEQUENCE [LARGE SCALE GENOMIC DNA]</scope>
    <source>
        <strain evidence="2 3">A7P-90m</strain>
    </source>
</reference>
<dbReference type="STRING" id="1640674.SAMN05216323_101717"/>
<evidence type="ECO:0000256" key="1">
    <source>
        <dbReference type="SAM" id="Phobius"/>
    </source>
</evidence>
<accession>A0A1G6ISI1</accession>
<keyword evidence="1" id="KW-1133">Transmembrane helix</keyword>
<feature type="transmembrane region" description="Helical" evidence="1">
    <location>
        <begin position="21"/>
        <end position="40"/>
    </location>
</feature>
<organism evidence="2 3">
    <name type="scientific">Williamwhitmania taraxaci</name>
    <dbReference type="NCBI Taxonomy" id="1640674"/>
    <lineage>
        <taxon>Bacteria</taxon>
        <taxon>Pseudomonadati</taxon>
        <taxon>Bacteroidota</taxon>
        <taxon>Bacteroidia</taxon>
        <taxon>Bacteroidales</taxon>
        <taxon>Williamwhitmaniaceae</taxon>
        <taxon>Williamwhitmania</taxon>
    </lineage>
</organism>
<name>A0A1G6ISI1_9BACT</name>
<dbReference type="EMBL" id="FMYP01000017">
    <property type="protein sequence ID" value="SDC09532.1"/>
    <property type="molecule type" value="Genomic_DNA"/>
</dbReference>
<keyword evidence="1" id="KW-0812">Transmembrane</keyword>
<gene>
    <name evidence="2" type="ORF">SAMN05216323_101717</name>
</gene>
<proteinExistence type="predicted"/>
<keyword evidence="3" id="KW-1185">Reference proteome</keyword>
<evidence type="ECO:0000313" key="2">
    <source>
        <dbReference type="EMBL" id="SDC09532.1"/>
    </source>
</evidence>
<dbReference type="Proteomes" id="UP000199452">
    <property type="component" value="Unassembled WGS sequence"/>
</dbReference>
<evidence type="ECO:0000313" key="3">
    <source>
        <dbReference type="Proteomes" id="UP000199452"/>
    </source>
</evidence>
<protein>
    <submittedName>
        <fullName evidence="2">Uncharacterized protein</fullName>
    </submittedName>
</protein>
<dbReference type="AlphaFoldDB" id="A0A1G6ISI1"/>
<sequence>MPVRSRLMRKVRLQIVKLFDYTGLLEYMGMNYFIAFVAFSSKKFVIFTKN</sequence>
<keyword evidence="1" id="KW-0472">Membrane</keyword>